<feature type="region of interest" description="Disordered" evidence="1">
    <location>
        <begin position="42"/>
        <end position="98"/>
    </location>
</feature>
<feature type="chain" id="PRO_5016264587" evidence="2">
    <location>
        <begin position="25"/>
        <end position="535"/>
    </location>
</feature>
<keyword evidence="2" id="KW-0732">Signal</keyword>
<protein>
    <submittedName>
        <fullName evidence="3">Uncharacterized protein</fullName>
    </submittedName>
</protein>
<dbReference type="EMBL" id="KZ819676">
    <property type="protein sequence ID" value="PWN25364.1"/>
    <property type="molecule type" value="Genomic_DNA"/>
</dbReference>
<feature type="compositionally biased region" description="Basic and acidic residues" evidence="1">
    <location>
        <begin position="159"/>
        <end position="202"/>
    </location>
</feature>
<feature type="compositionally biased region" description="Basic and acidic residues" evidence="1">
    <location>
        <begin position="273"/>
        <end position="286"/>
    </location>
</feature>
<evidence type="ECO:0000313" key="4">
    <source>
        <dbReference type="Proteomes" id="UP000245884"/>
    </source>
</evidence>
<dbReference type="RefSeq" id="XP_025359976.1">
    <property type="nucleotide sequence ID" value="XM_025504809.1"/>
</dbReference>
<feature type="compositionally biased region" description="Basic residues" evidence="1">
    <location>
        <begin position="203"/>
        <end position="214"/>
    </location>
</feature>
<proteinExistence type="predicted"/>
<feature type="region of interest" description="Disordered" evidence="1">
    <location>
        <begin position="119"/>
        <end position="138"/>
    </location>
</feature>
<feature type="compositionally biased region" description="Basic and acidic residues" evidence="1">
    <location>
        <begin position="372"/>
        <end position="381"/>
    </location>
</feature>
<feature type="compositionally biased region" description="Basic and acidic residues" evidence="1">
    <location>
        <begin position="473"/>
        <end position="497"/>
    </location>
</feature>
<gene>
    <name evidence="3" type="ORF">BDZ90DRAFT_228418</name>
</gene>
<feature type="compositionally biased region" description="Low complexity" evidence="1">
    <location>
        <begin position="383"/>
        <end position="396"/>
    </location>
</feature>
<dbReference type="Proteomes" id="UP000245884">
    <property type="component" value="Unassembled WGS sequence"/>
</dbReference>
<evidence type="ECO:0000256" key="1">
    <source>
        <dbReference type="SAM" id="MobiDB-lite"/>
    </source>
</evidence>
<keyword evidence="4" id="KW-1185">Reference proteome</keyword>
<feature type="compositionally biased region" description="Low complexity" evidence="1">
    <location>
        <begin position="248"/>
        <end position="268"/>
    </location>
</feature>
<name>A0A316UKA5_9BASI</name>
<feature type="compositionally biased region" description="Low complexity" evidence="1">
    <location>
        <begin position="86"/>
        <end position="95"/>
    </location>
</feature>
<sequence length="535" mass="55342">MLALNAKLLGLTALATLAIHAVNANPLPDAPAVGYTGQQAIVGRQDSTPPPSTTTPTNTTTPPKNKKPTETPPKDKNPTITPPGGMPTGTGPTTMDQSGCTMMTLKACMELVGVAGMDDAGDSTKMTKPGKQDPKKINASVQMQNCPATMTMGGSAKPPTKDDPMKLKPEDTKPGDTPPNKRDQGPGIVKPEDVQPEDEKPEKSKKHKSKSKKPKKEDPTKNATADPTGDGLESYMQTMGLCCAHGLNGANTTTGMGTGGMPETAGPTQTGDKNTDTPPNKREVPSREPTPVYSPGPSTNEPDPPVVKRDDPDSMPPSTDTKPDSANPPTKPSTQKPSKEKNTSNDTLPDSTPPPGGCPLTTGTTPPSTIPKPDDTGKPKNDSSGMPPTTTSPTTTGCGGGGSALFILPINNATSVVPPGDINGIGPATKPENGSSGNPPTRRDMNVLHLFGGHTGGMTMLRRGSSLGHAHIKRDDMPGNDKPKDVDPTDQPPKDKSPITMPPKTNGGGMPTGGPLFTVLCYDVGMMSATTPPPN</sequence>
<feature type="region of interest" description="Disordered" evidence="1">
    <location>
        <begin position="148"/>
        <end position="403"/>
    </location>
</feature>
<organism evidence="3 4">
    <name type="scientific">Jaminaea rosea</name>
    <dbReference type="NCBI Taxonomy" id="1569628"/>
    <lineage>
        <taxon>Eukaryota</taxon>
        <taxon>Fungi</taxon>
        <taxon>Dikarya</taxon>
        <taxon>Basidiomycota</taxon>
        <taxon>Ustilaginomycotina</taxon>
        <taxon>Exobasidiomycetes</taxon>
        <taxon>Microstromatales</taxon>
        <taxon>Microstromatales incertae sedis</taxon>
        <taxon>Jaminaea</taxon>
    </lineage>
</organism>
<dbReference type="GeneID" id="37026632"/>
<feature type="compositionally biased region" description="Low complexity" evidence="1">
    <location>
        <begin position="358"/>
        <end position="367"/>
    </location>
</feature>
<evidence type="ECO:0000313" key="3">
    <source>
        <dbReference type="EMBL" id="PWN25364.1"/>
    </source>
</evidence>
<dbReference type="AlphaFoldDB" id="A0A316UKA5"/>
<feature type="compositionally biased region" description="Basic and acidic residues" evidence="1">
    <location>
        <begin position="67"/>
        <end position="77"/>
    </location>
</feature>
<evidence type="ECO:0000256" key="2">
    <source>
        <dbReference type="SAM" id="SignalP"/>
    </source>
</evidence>
<feature type="region of interest" description="Disordered" evidence="1">
    <location>
        <begin position="419"/>
        <end position="445"/>
    </location>
</feature>
<feature type="signal peptide" evidence="2">
    <location>
        <begin position="1"/>
        <end position="24"/>
    </location>
</feature>
<feature type="region of interest" description="Disordered" evidence="1">
    <location>
        <begin position="470"/>
        <end position="517"/>
    </location>
</feature>
<accession>A0A316UKA5</accession>
<feature type="compositionally biased region" description="Low complexity" evidence="1">
    <location>
        <begin position="54"/>
        <end position="63"/>
    </location>
</feature>
<reference evidence="3 4" key="1">
    <citation type="journal article" date="2018" name="Mol. Biol. Evol.">
        <title>Broad Genomic Sampling Reveals a Smut Pathogenic Ancestry of the Fungal Clade Ustilaginomycotina.</title>
        <authorList>
            <person name="Kijpornyongpan T."/>
            <person name="Mondo S.J."/>
            <person name="Barry K."/>
            <person name="Sandor L."/>
            <person name="Lee J."/>
            <person name="Lipzen A."/>
            <person name="Pangilinan J."/>
            <person name="LaButti K."/>
            <person name="Hainaut M."/>
            <person name="Henrissat B."/>
            <person name="Grigoriev I.V."/>
            <person name="Spatafora J.W."/>
            <person name="Aime M.C."/>
        </authorList>
    </citation>
    <scope>NUCLEOTIDE SEQUENCE [LARGE SCALE GENOMIC DNA]</scope>
    <source>
        <strain evidence="3 4">MCA 5214</strain>
    </source>
</reference>